<keyword evidence="1 4" id="KW-0808">Transferase</keyword>
<evidence type="ECO:0000313" key="5">
    <source>
        <dbReference type="Proteomes" id="UP000278085"/>
    </source>
</evidence>
<evidence type="ECO:0000313" key="4">
    <source>
        <dbReference type="EMBL" id="RSZ58283.1"/>
    </source>
</evidence>
<dbReference type="PANTHER" id="PTHR43877">
    <property type="entry name" value="AMINOALKYLPHOSPHONATE N-ACETYLTRANSFERASE-RELATED-RELATED"/>
    <property type="match status" value="1"/>
</dbReference>
<dbReference type="InterPro" id="IPR016181">
    <property type="entry name" value="Acyl_CoA_acyltransferase"/>
</dbReference>
<evidence type="ECO:0000259" key="3">
    <source>
        <dbReference type="PROSITE" id="PS51186"/>
    </source>
</evidence>
<evidence type="ECO:0000256" key="2">
    <source>
        <dbReference type="ARBA" id="ARBA00023315"/>
    </source>
</evidence>
<dbReference type="InterPro" id="IPR000182">
    <property type="entry name" value="GNAT_dom"/>
</dbReference>
<dbReference type="PROSITE" id="PS51186">
    <property type="entry name" value="GNAT"/>
    <property type="match status" value="1"/>
</dbReference>
<dbReference type="Pfam" id="PF00583">
    <property type="entry name" value="Acetyltransf_1"/>
    <property type="match status" value="1"/>
</dbReference>
<accession>A0A430HLA0</accession>
<dbReference type="Gene3D" id="3.40.630.30">
    <property type="match status" value="1"/>
</dbReference>
<gene>
    <name evidence="4" type="ORF">EJB06_15085</name>
</gene>
<sequence length="160" mass="16568">MIAITACDPDSPDARALVDELSAALAAITGDSGKASFAADDARVARSLFVVARGAAGQLLGCAALRPLEGDVGEVKRMFARPGSGGAGAALLAHVEQAAHTSGYTQLWLETRKVNTRAVAFYEKHGYRTIPNYGKYVGRDDAVCLGKSLDGMSGRGGRGV</sequence>
<evidence type="ECO:0000256" key="1">
    <source>
        <dbReference type="ARBA" id="ARBA00022679"/>
    </source>
</evidence>
<feature type="domain" description="N-acetyltransferase" evidence="3">
    <location>
        <begin position="2"/>
        <end position="150"/>
    </location>
</feature>
<dbReference type="GO" id="GO:0016747">
    <property type="term" value="F:acyltransferase activity, transferring groups other than amino-acyl groups"/>
    <property type="evidence" value="ECO:0007669"/>
    <property type="project" value="InterPro"/>
</dbReference>
<comment type="caution">
    <text evidence="4">The sequence shown here is derived from an EMBL/GenBank/DDBJ whole genome shotgun (WGS) entry which is preliminary data.</text>
</comment>
<dbReference type="Proteomes" id="UP000278085">
    <property type="component" value="Unassembled WGS sequence"/>
</dbReference>
<dbReference type="CDD" id="cd04301">
    <property type="entry name" value="NAT_SF"/>
    <property type="match status" value="1"/>
</dbReference>
<keyword evidence="5" id="KW-1185">Reference proteome</keyword>
<dbReference type="OrthoDB" id="9803233at2"/>
<dbReference type="PANTHER" id="PTHR43877:SF2">
    <property type="entry name" value="AMINOALKYLPHOSPHONATE N-ACETYLTRANSFERASE-RELATED"/>
    <property type="match status" value="1"/>
</dbReference>
<dbReference type="InterPro" id="IPR050832">
    <property type="entry name" value="Bact_Acetyltransf"/>
</dbReference>
<dbReference type="EMBL" id="RXLQ01000007">
    <property type="protein sequence ID" value="RSZ58283.1"/>
    <property type="molecule type" value="Genomic_DNA"/>
</dbReference>
<dbReference type="RefSeq" id="WP_126074856.1">
    <property type="nucleotide sequence ID" value="NZ_CP051166.1"/>
</dbReference>
<dbReference type="SUPFAM" id="SSF55729">
    <property type="entry name" value="Acyl-CoA N-acyltransferases (Nat)"/>
    <property type="match status" value="1"/>
</dbReference>
<dbReference type="AlphaFoldDB" id="A0A430HLA0"/>
<keyword evidence="2" id="KW-0012">Acyltransferase</keyword>
<name>A0A430HLA0_9BURK</name>
<protein>
    <submittedName>
        <fullName evidence="4">GNAT family N-acetyltransferase</fullName>
    </submittedName>
</protein>
<proteinExistence type="predicted"/>
<organism evidence="4 5">
    <name type="scientific">Massilia atriviolacea</name>
    <dbReference type="NCBI Taxonomy" id="2495579"/>
    <lineage>
        <taxon>Bacteria</taxon>
        <taxon>Pseudomonadati</taxon>
        <taxon>Pseudomonadota</taxon>
        <taxon>Betaproteobacteria</taxon>
        <taxon>Burkholderiales</taxon>
        <taxon>Oxalobacteraceae</taxon>
        <taxon>Telluria group</taxon>
        <taxon>Massilia</taxon>
    </lineage>
</organism>
<reference evidence="4 5" key="1">
    <citation type="submission" date="2018-12" db="EMBL/GenBank/DDBJ databases">
        <authorList>
            <person name="Yang E."/>
        </authorList>
    </citation>
    <scope>NUCLEOTIDE SEQUENCE [LARGE SCALE GENOMIC DNA]</scope>
    <source>
        <strain evidence="4 5">SOD</strain>
    </source>
</reference>